<dbReference type="Proteomes" id="UP000720189">
    <property type="component" value="Unassembled WGS sequence"/>
</dbReference>
<comment type="caution">
    <text evidence="3">The sequence shown here is derived from an EMBL/GenBank/DDBJ whole genome shotgun (WGS) entry which is preliminary data.</text>
</comment>
<feature type="region of interest" description="Disordered" evidence="1">
    <location>
        <begin position="1024"/>
        <end position="1053"/>
    </location>
</feature>
<evidence type="ECO:0000256" key="1">
    <source>
        <dbReference type="SAM" id="MobiDB-lite"/>
    </source>
</evidence>
<keyword evidence="4" id="KW-1185">Reference proteome</keyword>
<dbReference type="RefSeq" id="XP_046043027.1">
    <property type="nucleotide sequence ID" value="XM_046194231.1"/>
</dbReference>
<evidence type="ECO:0000259" key="2">
    <source>
        <dbReference type="Pfam" id="PF22693"/>
    </source>
</evidence>
<feature type="domain" description="MACPF-like" evidence="2">
    <location>
        <begin position="432"/>
        <end position="638"/>
    </location>
</feature>
<proteinExistence type="predicted"/>
<feature type="compositionally biased region" description="Low complexity" evidence="1">
    <location>
        <begin position="571"/>
        <end position="582"/>
    </location>
</feature>
<feature type="compositionally biased region" description="Polar residues" evidence="1">
    <location>
        <begin position="559"/>
        <end position="570"/>
    </location>
</feature>
<feature type="compositionally biased region" description="Low complexity" evidence="1">
    <location>
        <begin position="314"/>
        <end position="342"/>
    </location>
</feature>
<feature type="compositionally biased region" description="Low complexity" evidence="1">
    <location>
        <begin position="360"/>
        <end position="374"/>
    </location>
</feature>
<name>A0A9P9JR79_FUSRE</name>
<protein>
    <recommendedName>
        <fullName evidence="2">MACPF-like domain-containing protein</fullName>
    </recommendedName>
</protein>
<feature type="compositionally biased region" description="Polar residues" evidence="1">
    <location>
        <begin position="16"/>
        <end position="27"/>
    </location>
</feature>
<feature type="compositionally biased region" description="Basic and acidic residues" evidence="1">
    <location>
        <begin position="1024"/>
        <end position="1051"/>
    </location>
</feature>
<dbReference type="InterPro" id="IPR054586">
    <property type="entry name" value="MACPF_1_fungal"/>
</dbReference>
<organism evidence="3 4">
    <name type="scientific">Fusarium redolens</name>
    <dbReference type="NCBI Taxonomy" id="48865"/>
    <lineage>
        <taxon>Eukaryota</taxon>
        <taxon>Fungi</taxon>
        <taxon>Dikarya</taxon>
        <taxon>Ascomycota</taxon>
        <taxon>Pezizomycotina</taxon>
        <taxon>Sordariomycetes</taxon>
        <taxon>Hypocreomycetidae</taxon>
        <taxon>Hypocreales</taxon>
        <taxon>Nectriaceae</taxon>
        <taxon>Fusarium</taxon>
        <taxon>Fusarium redolens species complex</taxon>
    </lineage>
</organism>
<feature type="region of interest" description="Disordered" evidence="1">
    <location>
        <begin position="559"/>
        <end position="604"/>
    </location>
</feature>
<accession>A0A9P9JR79</accession>
<reference evidence="3" key="1">
    <citation type="journal article" date="2021" name="Nat. Commun.">
        <title>Genetic determinants of endophytism in the Arabidopsis root mycobiome.</title>
        <authorList>
            <person name="Mesny F."/>
            <person name="Miyauchi S."/>
            <person name="Thiergart T."/>
            <person name="Pickel B."/>
            <person name="Atanasova L."/>
            <person name="Karlsson M."/>
            <person name="Huettel B."/>
            <person name="Barry K.W."/>
            <person name="Haridas S."/>
            <person name="Chen C."/>
            <person name="Bauer D."/>
            <person name="Andreopoulos W."/>
            <person name="Pangilinan J."/>
            <person name="LaButti K."/>
            <person name="Riley R."/>
            <person name="Lipzen A."/>
            <person name="Clum A."/>
            <person name="Drula E."/>
            <person name="Henrissat B."/>
            <person name="Kohler A."/>
            <person name="Grigoriev I.V."/>
            <person name="Martin F.M."/>
            <person name="Hacquard S."/>
        </authorList>
    </citation>
    <scope>NUCLEOTIDE SEQUENCE</scope>
    <source>
        <strain evidence="3">MPI-CAGE-AT-0023</strain>
    </source>
</reference>
<feature type="compositionally biased region" description="Basic and acidic residues" evidence="1">
    <location>
        <begin position="33"/>
        <end position="73"/>
    </location>
</feature>
<gene>
    <name evidence="3" type="ORF">BKA55DRAFT_583610</name>
</gene>
<dbReference type="Pfam" id="PF22693">
    <property type="entry name" value="MACPF_1"/>
    <property type="match status" value="1"/>
</dbReference>
<feature type="region of interest" description="Disordered" evidence="1">
    <location>
        <begin position="1"/>
        <end position="220"/>
    </location>
</feature>
<feature type="compositionally biased region" description="Polar residues" evidence="1">
    <location>
        <begin position="583"/>
        <end position="598"/>
    </location>
</feature>
<feature type="compositionally biased region" description="Low complexity" evidence="1">
    <location>
        <begin position="296"/>
        <end position="306"/>
    </location>
</feature>
<sequence length="1067" mass="115736">MSLSDEAEALAAKIGSSHTGTPSSAVLSSAGEKVNDLEAKLGAEEPDTEQHPESPKLPESEATDKEPEAKEGESTAEDATTPEKDDKTDDKDATNADEDGEKNPDDKKEDTDAKDDKEKPAEDSDADKKDDDPKDKGNEDESKGEDTKEKDPKSGDSDPNDKADTTDSNKSDDKAQNKDDNDKNVDIPTPPSPKSLGVDDFLASPPEKASTFQETDRPWEADGYAATAGLDSFAQTHGASQLGEAEWLEVLENCNAMYGWCIDGPMKQIVRAPKAAFQLKVVQPPEKPLNGPATVSSGNNNNNSNASGGGKGGSSTTSSSPGTLTPTSSAPASPSSSSPTKPRAANPTAAVSANNPGSQVKVTAGAKAAKSSTTLVASQDKGATKPVETLKPSKSGTAKAPPQSSKPKRVLPDFSINDNSRIDIVISSHEFQTSMATNDFSASSTSASLGGSYGPVAASVSYSTDSMHSSSTSNTSNTYHKTMIAKYSFPRVDLNLDSCLEPTDGLKQAIAKVEATKNIKDLRQLRRDYGYLFCKSITIGGRLLTQALMDQSLTTSEQEQKQSLKTSVGLSVSSPKASGSVSHTQESGSDNSKSQAQSDKSESHTFEAMGGDSLLATNPIAWIPTVGSYKNWRIINRDGLILMADMISGMSGFEHTRSWFEQAVPSLSKYIEFSDKLFKKIRLRLMSPNHDLCLSYKKGSDDTEFATPPNYYFGHRPLSTVMPLAMELEHPDETWGRIKMPKGKPEFLFHPGSYRAPAIYGYASNKVGENLYGTKYDDEYKSTVWSITSPYDDALCHESRVIIQTVSPGNNSPAKITGDSGNNTLSISPSAPMISSLVVFRNQQCVFLPAMSDSKDVHVWRVLKTGAAPGDKVNIAEGDQIQLAWCYQDQYCGYRDFTEDAFGRRRNGPPSESKSSTLYMRLPWPRFEPVESLADQSEPLPNALMMSEVSAPQGNPNNVLHEQITVIKDHKHAAKGILVEDCVFRLDIVKHHGRGDVDDYLLRGVSQQATFPDVIKREALEKQVEQEEKERREREEAEQRAKQEEERESKSAGEVVMNAVFPITMLF</sequence>
<dbReference type="EMBL" id="JAGMUX010000023">
    <property type="protein sequence ID" value="KAH7230216.1"/>
    <property type="molecule type" value="Genomic_DNA"/>
</dbReference>
<dbReference type="AlphaFoldDB" id="A0A9P9JR79"/>
<evidence type="ECO:0000313" key="3">
    <source>
        <dbReference type="EMBL" id="KAH7230216.1"/>
    </source>
</evidence>
<dbReference type="OrthoDB" id="2562973at2759"/>
<feature type="compositionally biased region" description="Basic and acidic residues" evidence="1">
    <location>
        <begin position="81"/>
        <end position="94"/>
    </location>
</feature>
<evidence type="ECO:0000313" key="4">
    <source>
        <dbReference type="Proteomes" id="UP000720189"/>
    </source>
</evidence>
<feature type="region of interest" description="Disordered" evidence="1">
    <location>
        <begin position="284"/>
        <end position="414"/>
    </location>
</feature>
<feature type="compositionally biased region" description="Polar residues" evidence="1">
    <location>
        <begin position="349"/>
        <end position="358"/>
    </location>
</feature>
<feature type="compositionally biased region" description="Basic and acidic residues" evidence="1">
    <location>
        <begin position="101"/>
        <end position="185"/>
    </location>
</feature>
<dbReference type="GeneID" id="70224185"/>